<organism evidence="2 3">
    <name type="scientific">Fusarium solani</name>
    <name type="common">Filamentous fungus</name>
    <dbReference type="NCBI Taxonomy" id="169388"/>
    <lineage>
        <taxon>Eukaryota</taxon>
        <taxon>Fungi</taxon>
        <taxon>Dikarya</taxon>
        <taxon>Ascomycota</taxon>
        <taxon>Pezizomycotina</taxon>
        <taxon>Sordariomycetes</taxon>
        <taxon>Hypocreomycetidae</taxon>
        <taxon>Hypocreales</taxon>
        <taxon>Nectriaceae</taxon>
        <taxon>Fusarium</taxon>
        <taxon>Fusarium solani species complex</taxon>
    </lineage>
</organism>
<keyword evidence="1" id="KW-1133">Transmembrane helix</keyword>
<protein>
    <submittedName>
        <fullName evidence="2">Uncharacterized protein</fullName>
    </submittedName>
</protein>
<sequence>MGRLEIRLEADKKLERPKAGLYRLMLSETCVAIPQWPFFSKDVSVKATALMIAVYTCTITMGGESRRASGSAGCADCSSGPELARTERYSSSSLRKHLYGSGKTGTGTGDRYRRWRRVGRVTKGNVSKSVTAGWVWDMIVFCLGWVWLGI</sequence>
<gene>
    <name evidence="2" type="ORF">B0J15DRAFT_181016</name>
</gene>
<keyword evidence="3" id="KW-1185">Reference proteome</keyword>
<dbReference type="EMBL" id="JAGTJS010000003">
    <property type="protein sequence ID" value="KAH7272555.1"/>
    <property type="molecule type" value="Genomic_DNA"/>
</dbReference>
<accession>A0A9P9L248</accession>
<dbReference type="Proteomes" id="UP000736672">
    <property type="component" value="Unassembled WGS sequence"/>
</dbReference>
<reference evidence="2" key="1">
    <citation type="journal article" date="2021" name="Nat. Commun.">
        <title>Genetic determinants of endophytism in the Arabidopsis root mycobiome.</title>
        <authorList>
            <person name="Mesny F."/>
            <person name="Miyauchi S."/>
            <person name="Thiergart T."/>
            <person name="Pickel B."/>
            <person name="Atanasova L."/>
            <person name="Karlsson M."/>
            <person name="Huettel B."/>
            <person name="Barry K.W."/>
            <person name="Haridas S."/>
            <person name="Chen C."/>
            <person name="Bauer D."/>
            <person name="Andreopoulos W."/>
            <person name="Pangilinan J."/>
            <person name="LaButti K."/>
            <person name="Riley R."/>
            <person name="Lipzen A."/>
            <person name="Clum A."/>
            <person name="Drula E."/>
            <person name="Henrissat B."/>
            <person name="Kohler A."/>
            <person name="Grigoriev I.V."/>
            <person name="Martin F.M."/>
            <person name="Hacquard S."/>
        </authorList>
    </citation>
    <scope>NUCLEOTIDE SEQUENCE</scope>
    <source>
        <strain evidence="2">FSSC 5 MPI-SDFR-AT-0091</strain>
    </source>
</reference>
<feature type="transmembrane region" description="Helical" evidence="1">
    <location>
        <begin position="130"/>
        <end position="148"/>
    </location>
</feature>
<keyword evidence="1" id="KW-0812">Transmembrane</keyword>
<dbReference type="AlphaFoldDB" id="A0A9P9L248"/>
<evidence type="ECO:0000313" key="2">
    <source>
        <dbReference type="EMBL" id="KAH7272555.1"/>
    </source>
</evidence>
<evidence type="ECO:0000313" key="3">
    <source>
        <dbReference type="Proteomes" id="UP000736672"/>
    </source>
</evidence>
<name>A0A9P9L248_FUSSL</name>
<evidence type="ECO:0000256" key="1">
    <source>
        <dbReference type="SAM" id="Phobius"/>
    </source>
</evidence>
<keyword evidence="1" id="KW-0472">Membrane</keyword>
<proteinExistence type="predicted"/>
<comment type="caution">
    <text evidence="2">The sequence shown here is derived from an EMBL/GenBank/DDBJ whole genome shotgun (WGS) entry which is preliminary data.</text>
</comment>